<evidence type="ECO:0000256" key="2">
    <source>
        <dbReference type="SAM" id="SignalP"/>
    </source>
</evidence>
<accession>A0A7W9TXX2</accession>
<evidence type="ECO:0000313" key="3">
    <source>
        <dbReference type="EMBL" id="MBB6103441.1"/>
    </source>
</evidence>
<feature type="signal peptide" evidence="2">
    <location>
        <begin position="1"/>
        <end position="28"/>
    </location>
</feature>
<evidence type="ECO:0000313" key="4">
    <source>
        <dbReference type="Proteomes" id="UP000571554"/>
    </source>
</evidence>
<organism evidence="3 4">
    <name type="scientific">Paraburkholderia bannensis</name>
    <dbReference type="NCBI Taxonomy" id="765414"/>
    <lineage>
        <taxon>Bacteria</taxon>
        <taxon>Pseudomonadati</taxon>
        <taxon>Pseudomonadota</taxon>
        <taxon>Betaproteobacteria</taxon>
        <taxon>Burkholderiales</taxon>
        <taxon>Burkholderiaceae</taxon>
        <taxon>Paraburkholderia</taxon>
    </lineage>
</organism>
<dbReference type="AlphaFoldDB" id="A0A7W9TXX2"/>
<keyword evidence="2" id="KW-0732">Signal</keyword>
<dbReference type="RefSeq" id="WP_183724968.1">
    <property type="nucleotide sequence ID" value="NZ_JACHBW010000009.1"/>
</dbReference>
<proteinExistence type="predicted"/>
<gene>
    <name evidence="3" type="ORF">F4827_003296</name>
</gene>
<feature type="chain" id="PRO_5030769087" evidence="2">
    <location>
        <begin position="29"/>
        <end position="270"/>
    </location>
</feature>
<evidence type="ECO:0000256" key="1">
    <source>
        <dbReference type="SAM" id="MobiDB-lite"/>
    </source>
</evidence>
<dbReference type="EMBL" id="JACHBW010000009">
    <property type="protein sequence ID" value="MBB6103441.1"/>
    <property type="molecule type" value="Genomic_DNA"/>
</dbReference>
<name>A0A7W9TXX2_9BURK</name>
<keyword evidence="4" id="KW-1185">Reference proteome</keyword>
<comment type="caution">
    <text evidence="3">The sequence shown here is derived from an EMBL/GenBank/DDBJ whole genome shotgun (WGS) entry which is preliminary data.</text>
</comment>
<sequence length="270" mass="28593">MKRASWIVCTVSAIGALCTGVAAMPARAEAVGTAASVTAPATTQNVHKAELEQAQQKSPNPPSSHAASPAPAQRHATPARGHAAVQDDAPFSFRGIALGITLSALREANMIRATPHESTLLCETDVAGGDIGMMLKSYASPTIACRWAHRTSNGWTPSLAVVAGAPAVDHVLRFAHEAPGEPLRLYEMSFVVDSVTAFDLRDLLASRYGKPRMRGNADVPLLVWDNAASTITICMLPDGGRATLTYQLKTPSPRPKGFERALKVSQFDEG</sequence>
<protein>
    <submittedName>
        <fullName evidence="3">Uncharacterized protein</fullName>
    </submittedName>
</protein>
<reference evidence="3 4" key="1">
    <citation type="submission" date="2020-08" db="EMBL/GenBank/DDBJ databases">
        <title>Above-ground endophytic microbial communities from plants in different locations in the United States.</title>
        <authorList>
            <person name="Frank C."/>
        </authorList>
    </citation>
    <scope>NUCLEOTIDE SEQUENCE [LARGE SCALE GENOMIC DNA]</scope>
    <source>
        <strain evidence="3 4">WP4_2_2</strain>
    </source>
</reference>
<dbReference type="Proteomes" id="UP000571554">
    <property type="component" value="Unassembled WGS sequence"/>
</dbReference>
<feature type="compositionally biased region" description="Low complexity" evidence="1">
    <location>
        <begin position="63"/>
        <end position="72"/>
    </location>
</feature>
<feature type="region of interest" description="Disordered" evidence="1">
    <location>
        <begin position="44"/>
        <end position="84"/>
    </location>
</feature>